<name>A0ABQ7X352_BRANA</name>
<gene>
    <name evidence="1" type="ORF">HID58_095588</name>
</gene>
<organism evidence="1 2">
    <name type="scientific">Brassica napus</name>
    <name type="common">Rape</name>
    <dbReference type="NCBI Taxonomy" id="3708"/>
    <lineage>
        <taxon>Eukaryota</taxon>
        <taxon>Viridiplantae</taxon>
        <taxon>Streptophyta</taxon>
        <taxon>Embryophyta</taxon>
        <taxon>Tracheophyta</taxon>
        <taxon>Spermatophyta</taxon>
        <taxon>Magnoliopsida</taxon>
        <taxon>eudicotyledons</taxon>
        <taxon>Gunneridae</taxon>
        <taxon>Pentapetalae</taxon>
        <taxon>rosids</taxon>
        <taxon>malvids</taxon>
        <taxon>Brassicales</taxon>
        <taxon>Brassicaceae</taxon>
        <taxon>Brassiceae</taxon>
        <taxon>Brassica</taxon>
    </lineage>
</organism>
<sequence length="174" mass="19776">MLICGSDVMVWSSMAMLGSSVVIRLSCLLYPVGPCLRFNLLRVKRLVTVLARCLDRWVVSKLKLTSETPCGDRHFPVSTVVSRTVRQPCERGRDVCNKQFIEPVFLLLLESLQGCFLFQARSAAGSPLWVHERRIVIGLVNHDSSSWWRCVQRKLVQEHDLGLSLVHYCYGMVV</sequence>
<dbReference type="Proteomes" id="UP000824890">
    <property type="component" value="Unassembled WGS sequence"/>
</dbReference>
<accession>A0ABQ7X352</accession>
<reference evidence="1 2" key="1">
    <citation type="submission" date="2021-05" db="EMBL/GenBank/DDBJ databases">
        <title>Genome Assembly of Synthetic Allotetraploid Brassica napus Reveals Homoeologous Exchanges between Subgenomes.</title>
        <authorList>
            <person name="Davis J.T."/>
        </authorList>
    </citation>
    <scope>NUCLEOTIDE SEQUENCE [LARGE SCALE GENOMIC DNA]</scope>
    <source>
        <strain evidence="2">cv. Da-Ae</strain>
        <tissue evidence="1">Seedling</tissue>
    </source>
</reference>
<dbReference type="EMBL" id="JAGKQM010002066">
    <property type="protein sequence ID" value="KAH0850374.1"/>
    <property type="molecule type" value="Genomic_DNA"/>
</dbReference>
<keyword evidence="2" id="KW-1185">Reference proteome</keyword>
<evidence type="ECO:0000313" key="2">
    <source>
        <dbReference type="Proteomes" id="UP000824890"/>
    </source>
</evidence>
<evidence type="ECO:0008006" key="3">
    <source>
        <dbReference type="Google" id="ProtNLM"/>
    </source>
</evidence>
<comment type="caution">
    <text evidence="1">The sequence shown here is derived from an EMBL/GenBank/DDBJ whole genome shotgun (WGS) entry which is preliminary data.</text>
</comment>
<protein>
    <recommendedName>
        <fullName evidence="3">Secreted protein</fullName>
    </recommendedName>
</protein>
<evidence type="ECO:0000313" key="1">
    <source>
        <dbReference type="EMBL" id="KAH0850374.1"/>
    </source>
</evidence>
<proteinExistence type="predicted"/>